<dbReference type="PANTHER" id="PTHR47030:SF4">
    <property type="entry name" value="FUNGAL LIPASE-LIKE DOMAIN-CONTAINING PROTEIN"/>
    <property type="match status" value="1"/>
</dbReference>
<keyword evidence="5" id="KW-1185">Reference proteome</keyword>
<dbReference type="InterPro" id="IPR055782">
    <property type="entry name" value="DUF7358"/>
</dbReference>
<keyword evidence="1" id="KW-0812">Transmembrane</keyword>
<dbReference type="Proteomes" id="UP001210211">
    <property type="component" value="Unassembled WGS sequence"/>
</dbReference>
<evidence type="ECO:0008006" key="6">
    <source>
        <dbReference type="Google" id="ProtNLM"/>
    </source>
</evidence>
<sequence length="770" mass="85232">MLTVGPILHTLRLSTLISSSLNAAVAVLGGVLLSSMLGQCRRSELVSTAGAALAAVAKLVCMIGGGVTQGVVASTIAGRSIGASFDPDRDFHLVARTRYKRWLWWTRLGMAVTIVQFAMAVYLLPVVANDLSSGVSHKSCFSGKSWKHNSIIAFLVITWVVVIMQCISGSDVLRWRSFYSSHDTAWQVHYREVFDHGIREVLCCLGRVKYMSVMEDDEVFMVARLLGDLMAYRASGTGHLELLAGLALLQKHKPTPVSYDDHVEAPYMRMKEASFFHQFAEAAYTGPLLDLGRHPFLFPCVWIYRQGTFTPWTRNRRPFLEGDNCWRGHAAAFLKYVNLPPDTLRKGRVRQTKREAAYFVVVLHDLKTVVIAVRGTETPEDLITDSLCGECSLNMNDLNGLINSNNLDPFVREKLQSSFPRFGHSGIIESARELYSQINGNPLDGDKSELNGGCLSSLLGEGCECYGYRIRIVGHSLGGSVAAVLGILLYGRYPNLHVYSYGPLPCLDPILAEACSHFVTSIVYNDEFSARLSMNSIMRLRAAAVRALSSNTSANMAMLPNLVRRIVHIRKDSTNGPNQLSVSPVVPANSITMSENGNGQIHNRHLAHAIRGGVFLCGHALSCMMQSDPNHYRSSSIEDISANGLAESSNGERLDLTSNPSEEVQASIANLSGTQSAEVYLPGLVVHLVRVQRGGHSNPILTRLKLFNDRHSDYKAFVVNRERFVDIVVSPYMFLDHLPWRCQYALQKVLESLKEHKQEQSDLNSEEMKV</sequence>
<dbReference type="GO" id="GO:0006629">
    <property type="term" value="P:lipid metabolic process"/>
    <property type="evidence" value="ECO:0007669"/>
    <property type="project" value="InterPro"/>
</dbReference>
<dbReference type="PANTHER" id="PTHR47030">
    <property type="entry name" value="LIPASE CLASS 3 FAMILY PROTEIN"/>
    <property type="match status" value="1"/>
</dbReference>
<feature type="transmembrane region" description="Helical" evidence="1">
    <location>
        <begin position="12"/>
        <end position="33"/>
    </location>
</feature>
<feature type="transmembrane region" description="Helical" evidence="1">
    <location>
        <begin position="148"/>
        <end position="167"/>
    </location>
</feature>
<feature type="domain" description="Fungal lipase-type" evidence="2">
    <location>
        <begin position="370"/>
        <end position="528"/>
    </location>
</feature>
<dbReference type="Pfam" id="PF24057">
    <property type="entry name" value="DUF7358"/>
    <property type="match status" value="1"/>
</dbReference>
<dbReference type="Pfam" id="PF01764">
    <property type="entry name" value="Lipase_3"/>
    <property type="match status" value="1"/>
</dbReference>
<proteinExistence type="predicted"/>
<dbReference type="EMBL" id="JAMRDG010000001">
    <property type="protein sequence ID" value="KAJ3708195.1"/>
    <property type="molecule type" value="Genomic_DNA"/>
</dbReference>
<name>A0AAD6A221_9POAL</name>
<keyword evidence="1" id="KW-1133">Transmembrane helix</keyword>
<evidence type="ECO:0000256" key="1">
    <source>
        <dbReference type="SAM" id="Phobius"/>
    </source>
</evidence>
<comment type="caution">
    <text evidence="4">The sequence shown here is derived from an EMBL/GenBank/DDBJ whole genome shotgun (WGS) entry which is preliminary data.</text>
</comment>
<evidence type="ECO:0000259" key="3">
    <source>
        <dbReference type="Pfam" id="PF24057"/>
    </source>
</evidence>
<keyword evidence="1" id="KW-0472">Membrane</keyword>
<protein>
    <recommendedName>
        <fullName evidence="6">Fungal lipase-like domain-containing protein</fullName>
    </recommendedName>
</protein>
<dbReference type="InterPro" id="IPR029058">
    <property type="entry name" value="AB_hydrolase_fold"/>
</dbReference>
<dbReference type="Gene3D" id="3.40.50.1820">
    <property type="entry name" value="alpha/beta hydrolase"/>
    <property type="match status" value="1"/>
</dbReference>
<evidence type="ECO:0000259" key="2">
    <source>
        <dbReference type="Pfam" id="PF01764"/>
    </source>
</evidence>
<organism evidence="4 5">
    <name type="scientific">Rhynchospora tenuis</name>
    <dbReference type="NCBI Taxonomy" id="198213"/>
    <lineage>
        <taxon>Eukaryota</taxon>
        <taxon>Viridiplantae</taxon>
        <taxon>Streptophyta</taxon>
        <taxon>Embryophyta</taxon>
        <taxon>Tracheophyta</taxon>
        <taxon>Spermatophyta</taxon>
        <taxon>Magnoliopsida</taxon>
        <taxon>Liliopsida</taxon>
        <taxon>Poales</taxon>
        <taxon>Cyperaceae</taxon>
        <taxon>Cyperoideae</taxon>
        <taxon>Rhynchosporeae</taxon>
        <taxon>Rhynchospora</taxon>
    </lineage>
</organism>
<gene>
    <name evidence="4" type="ORF">LUZ61_011900</name>
</gene>
<reference evidence="4 5" key="1">
    <citation type="journal article" date="2022" name="Cell">
        <title>Repeat-based holocentromeres influence genome architecture and karyotype evolution.</title>
        <authorList>
            <person name="Hofstatter P.G."/>
            <person name="Thangavel G."/>
            <person name="Lux T."/>
            <person name="Neumann P."/>
            <person name="Vondrak T."/>
            <person name="Novak P."/>
            <person name="Zhang M."/>
            <person name="Costa L."/>
            <person name="Castellani M."/>
            <person name="Scott A."/>
            <person name="Toegelov H."/>
            <person name="Fuchs J."/>
            <person name="Mata-Sucre Y."/>
            <person name="Dias Y."/>
            <person name="Vanzela A.L.L."/>
            <person name="Huettel B."/>
            <person name="Almeida C.C.S."/>
            <person name="Simkova H."/>
            <person name="Souza G."/>
            <person name="Pedrosa-Harand A."/>
            <person name="Macas J."/>
            <person name="Mayer K.F.X."/>
            <person name="Houben A."/>
            <person name="Marques A."/>
        </authorList>
    </citation>
    <scope>NUCLEOTIDE SEQUENCE [LARGE SCALE GENOMIC DNA]</scope>
    <source>
        <strain evidence="4">RhyTen1mFocal</strain>
    </source>
</reference>
<feature type="domain" description="DUF7358" evidence="3">
    <location>
        <begin position="8"/>
        <end position="232"/>
    </location>
</feature>
<dbReference type="SUPFAM" id="SSF53474">
    <property type="entry name" value="alpha/beta-Hydrolases"/>
    <property type="match status" value="1"/>
</dbReference>
<dbReference type="CDD" id="cd00519">
    <property type="entry name" value="Lipase_3"/>
    <property type="match status" value="1"/>
</dbReference>
<accession>A0AAD6A221</accession>
<dbReference type="InterPro" id="IPR002921">
    <property type="entry name" value="Fungal_lipase-type"/>
</dbReference>
<evidence type="ECO:0000313" key="4">
    <source>
        <dbReference type="EMBL" id="KAJ3708195.1"/>
    </source>
</evidence>
<feature type="transmembrane region" description="Helical" evidence="1">
    <location>
        <begin position="108"/>
        <end position="128"/>
    </location>
</feature>
<dbReference type="AlphaFoldDB" id="A0AAD6A221"/>
<evidence type="ECO:0000313" key="5">
    <source>
        <dbReference type="Proteomes" id="UP001210211"/>
    </source>
</evidence>